<dbReference type="GO" id="GO:0050664">
    <property type="term" value="F:oxidoreductase activity, acting on NAD(P)H, oxygen as acceptor"/>
    <property type="evidence" value="ECO:0007669"/>
    <property type="project" value="TreeGrafter"/>
</dbReference>
<dbReference type="PANTHER" id="PTHR43008">
    <property type="entry name" value="BENZIL REDUCTASE"/>
    <property type="match status" value="1"/>
</dbReference>
<dbReference type="PANTHER" id="PTHR43008:SF8">
    <property type="entry name" value="BENZIL REDUCTASE ((S)-BENZOIN FORMING) IRC24"/>
    <property type="match status" value="1"/>
</dbReference>
<evidence type="ECO:0000256" key="1">
    <source>
        <dbReference type="ARBA" id="ARBA00006484"/>
    </source>
</evidence>
<proteinExistence type="inferred from homology"/>
<keyword evidence="3" id="KW-0560">Oxidoreductase</keyword>
<reference evidence="5" key="1">
    <citation type="submission" date="2020-11" db="EMBL/GenBank/DDBJ databases">
        <authorList>
            <consortium name="DOE Joint Genome Institute"/>
            <person name="Ahrendt S."/>
            <person name="Riley R."/>
            <person name="Andreopoulos W."/>
            <person name="Labutti K."/>
            <person name="Pangilinan J."/>
            <person name="Ruiz-Duenas F.J."/>
            <person name="Barrasa J.M."/>
            <person name="Sanchez-Garcia M."/>
            <person name="Camarero S."/>
            <person name="Miyauchi S."/>
            <person name="Serrano A."/>
            <person name="Linde D."/>
            <person name="Babiker R."/>
            <person name="Drula E."/>
            <person name="Ayuso-Fernandez I."/>
            <person name="Pacheco R."/>
            <person name="Padilla G."/>
            <person name="Ferreira P."/>
            <person name="Barriuso J."/>
            <person name="Kellner H."/>
            <person name="Castanera R."/>
            <person name="Alfaro M."/>
            <person name="Ramirez L."/>
            <person name="Pisabarro A.G."/>
            <person name="Kuo A."/>
            <person name="Tritt A."/>
            <person name="Lipzen A."/>
            <person name="He G."/>
            <person name="Yan M."/>
            <person name="Ng V."/>
            <person name="Cullen D."/>
            <person name="Martin F."/>
            <person name="Rosso M.-N."/>
            <person name="Henrissat B."/>
            <person name="Hibbett D."/>
            <person name="Martinez A.T."/>
            <person name="Grigoriev I.V."/>
        </authorList>
    </citation>
    <scope>NUCLEOTIDE SEQUENCE</scope>
    <source>
        <strain evidence="5">AH 40177</strain>
    </source>
</reference>
<keyword evidence="2" id="KW-0521">NADP</keyword>
<dbReference type="EMBL" id="JADNRY010000005">
    <property type="protein sequence ID" value="KAF9076717.1"/>
    <property type="molecule type" value="Genomic_DNA"/>
</dbReference>
<protein>
    <recommendedName>
        <fullName evidence="7">Short-chain dehydrogenase</fullName>
    </recommendedName>
</protein>
<dbReference type="FunFam" id="3.40.50.720:FF:000281">
    <property type="entry name" value="Uncharacterized oxidoreductase YIR035C"/>
    <property type="match status" value="1"/>
</dbReference>
<sequence>MSRSPVVIIAGGSKGIGLAVTSILLSEFNASVVTLSRSITSGLRDLESDRLLALECDVANESAVQSAVQKAIEKFNRIDGLILNAGIIAPICRIGDQTPISAWKECFDINFFSLVTTITATLPSLRESGLGGKIVFVSSGAAEGSAYSGWGAYSASKAAMNSLCRTLAAEDPSVISVAVRPGIVDTDMQVEIRGTGSLAMGPVHQKFVDLHQTGSLLKPEDPGHVIAALAVDCPKELSGEFVSWNDEVCKPFMLK</sequence>
<dbReference type="OrthoDB" id="9876299at2759"/>
<evidence type="ECO:0000313" key="6">
    <source>
        <dbReference type="Proteomes" id="UP000772434"/>
    </source>
</evidence>
<organism evidence="5 6">
    <name type="scientific">Rhodocollybia butyracea</name>
    <dbReference type="NCBI Taxonomy" id="206335"/>
    <lineage>
        <taxon>Eukaryota</taxon>
        <taxon>Fungi</taxon>
        <taxon>Dikarya</taxon>
        <taxon>Basidiomycota</taxon>
        <taxon>Agaricomycotina</taxon>
        <taxon>Agaricomycetes</taxon>
        <taxon>Agaricomycetidae</taxon>
        <taxon>Agaricales</taxon>
        <taxon>Marasmiineae</taxon>
        <taxon>Omphalotaceae</taxon>
        <taxon>Rhodocollybia</taxon>
    </lineage>
</organism>
<evidence type="ECO:0000256" key="2">
    <source>
        <dbReference type="ARBA" id="ARBA00022857"/>
    </source>
</evidence>
<dbReference type="Pfam" id="PF00106">
    <property type="entry name" value="adh_short"/>
    <property type="match status" value="1"/>
</dbReference>
<evidence type="ECO:0000256" key="4">
    <source>
        <dbReference type="RuleBase" id="RU000363"/>
    </source>
</evidence>
<keyword evidence="6" id="KW-1185">Reference proteome</keyword>
<dbReference type="SUPFAM" id="SSF51735">
    <property type="entry name" value="NAD(P)-binding Rossmann-fold domains"/>
    <property type="match status" value="1"/>
</dbReference>
<dbReference type="InterPro" id="IPR036291">
    <property type="entry name" value="NAD(P)-bd_dom_sf"/>
</dbReference>
<accession>A0A9P5Q8P6</accession>
<dbReference type="Gene3D" id="3.40.50.720">
    <property type="entry name" value="NAD(P)-binding Rossmann-like Domain"/>
    <property type="match status" value="1"/>
</dbReference>
<comment type="caution">
    <text evidence="5">The sequence shown here is derived from an EMBL/GenBank/DDBJ whole genome shotgun (WGS) entry which is preliminary data.</text>
</comment>
<dbReference type="PRINTS" id="PR00081">
    <property type="entry name" value="GDHRDH"/>
</dbReference>
<dbReference type="InterPro" id="IPR002347">
    <property type="entry name" value="SDR_fam"/>
</dbReference>
<evidence type="ECO:0000256" key="3">
    <source>
        <dbReference type="ARBA" id="ARBA00023002"/>
    </source>
</evidence>
<evidence type="ECO:0008006" key="7">
    <source>
        <dbReference type="Google" id="ProtNLM"/>
    </source>
</evidence>
<name>A0A9P5Q8P6_9AGAR</name>
<dbReference type="Proteomes" id="UP000772434">
    <property type="component" value="Unassembled WGS sequence"/>
</dbReference>
<gene>
    <name evidence="5" type="ORF">BDP27DRAFT_1312476</name>
</gene>
<comment type="similarity">
    <text evidence="1 4">Belongs to the short-chain dehydrogenases/reductases (SDR) family.</text>
</comment>
<dbReference type="PRINTS" id="PR00080">
    <property type="entry name" value="SDRFAMILY"/>
</dbReference>
<evidence type="ECO:0000313" key="5">
    <source>
        <dbReference type="EMBL" id="KAF9076717.1"/>
    </source>
</evidence>
<dbReference type="AlphaFoldDB" id="A0A9P5Q8P6"/>